<accession>A0A1C9W8V4</accession>
<keyword evidence="10" id="KW-1185">Reference proteome</keyword>
<feature type="domain" description="Glycine transporter" evidence="8">
    <location>
        <begin position="9"/>
        <end position="82"/>
    </location>
</feature>
<evidence type="ECO:0000259" key="8">
    <source>
        <dbReference type="Pfam" id="PF03458"/>
    </source>
</evidence>
<evidence type="ECO:0000256" key="5">
    <source>
        <dbReference type="ARBA" id="ARBA00022989"/>
    </source>
</evidence>
<evidence type="ECO:0000256" key="6">
    <source>
        <dbReference type="ARBA" id="ARBA00023136"/>
    </source>
</evidence>
<keyword evidence="5 7" id="KW-1133">Transmembrane helix</keyword>
<proteinExistence type="inferred from homology"/>
<feature type="transmembrane region" description="Helical" evidence="7">
    <location>
        <begin position="33"/>
        <end position="54"/>
    </location>
</feature>
<dbReference type="Proteomes" id="UP000095672">
    <property type="component" value="Chromosome"/>
</dbReference>
<organism evidence="9 10">
    <name type="scientific">Microbulbifer aggregans</name>
    <dbReference type="NCBI Taxonomy" id="1769779"/>
    <lineage>
        <taxon>Bacteria</taxon>
        <taxon>Pseudomonadati</taxon>
        <taxon>Pseudomonadota</taxon>
        <taxon>Gammaproteobacteria</taxon>
        <taxon>Cellvibrionales</taxon>
        <taxon>Microbulbiferaceae</taxon>
        <taxon>Microbulbifer</taxon>
    </lineage>
</organism>
<comment type="similarity">
    <text evidence="2">Belongs to the UPF0126 family.</text>
</comment>
<reference evidence="10" key="1">
    <citation type="submission" date="2016-01" db="EMBL/GenBank/DDBJ databases">
        <title>Complete genome sequence of Microbulbifer sp. CCB-MM1, a halophile isolated from Matang Mangrove Forest, Perak.</title>
        <authorList>
            <person name="Moh T.H."/>
            <person name="Dinesh B."/>
            <person name="Lau N.-S."/>
            <person name="Go F."/>
            <person name="Alexander Chong S.-C."/>
        </authorList>
    </citation>
    <scope>NUCLEOTIDE SEQUENCE [LARGE SCALE GENOMIC DNA]</scope>
    <source>
        <strain evidence="10">CCB-MM1</strain>
    </source>
</reference>
<feature type="transmembrane region" description="Helical" evidence="7">
    <location>
        <begin position="60"/>
        <end position="81"/>
    </location>
</feature>
<feature type="transmembrane region" description="Helical" evidence="7">
    <location>
        <begin position="182"/>
        <end position="200"/>
    </location>
</feature>
<evidence type="ECO:0000256" key="1">
    <source>
        <dbReference type="ARBA" id="ARBA00004651"/>
    </source>
</evidence>
<dbReference type="KEGG" id="micc:AUP74_02172"/>
<evidence type="ECO:0000313" key="9">
    <source>
        <dbReference type="EMBL" id="AOS97588.1"/>
    </source>
</evidence>
<feature type="transmembrane region" description="Helical" evidence="7">
    <location>
        <begin position="122"/>
        <end position="142"/>
    </location>
</feature>
<dbReference type="Pfam" id="PF03458">
    <property type="entry name" value="Gly_transporter"/>
    <property type="match status" value="2"/>
</dbReference>
<feature type="transmembrane region" description="Helical" evidence="7">
    <location>
        <begin position="6"/>
        <end position="26"/>
    </location>
</feature>
<gene>
    <name evidence="9" type="ORF">AUP74_02172</name>
</gene>
<comment type="subcellular location">
    <subcellularLocation>
        <location evidence="1">Cell membrane</location>
        <topology evidence="1">Multi-pass membrane protein</topology>
    </subcellularLocation>
</comment>
<evidence type="ECO:0000256" key="2">
    <source>
        <dbReference type="ARBA" id="ARBA00008193"/>
    </source>
</evidence>
<dbReference type="EMBL" id="CP014143">
    <property type="protein sequence ID" value="AOS97588.1"/>
    <property type="molecule type" value="Genomic_DNA"/>
</dbReference>
<dbReference type="STRING" id="1769779.AUP74_02172"/>
<keyword evidence="4 7" id="KW-0812">Transmembrane</keyword>
<feature type="domain" description="Glycine transporter" evidence="8">
    <location>
        <begin position="96"/>
        <end position="169"/>
    </location>
</feature>
<evidence type="ECO:0000256" key="7">
    <source>
        <dbReference type="SAM" id="Phobius"/>
    </source>
</evidence>
<dbReference type="PANTHER" id="PTHR30506">
    <property type="entry name" value="INNER MEMBRANE PROTEIN"/>
    <property type="match status" value="1"/>
</dbReference>
<dbReference type="PANTHER" id="PTHR30506:SF3">
    <property type="entry name" value="UPF0126 INNER MEMBRANE PROTEIN YADS-RELATED"/>
    <property type="match status" value="1"/>
</dbReference>
<keyword evidence="3" id="KW-1003">Cell membrane</keyword>
<dbReference type="PATRIC" id="fig|1769779.3.peg.2171"/>
<feature type="transmembrane region" description="Helical" evidence="7">
    <location>
        <begin position="154"/>
        <end position="170"/>
    </location>
</feature>
<dbReference type="InterPro" id="IPR005115">
    <property type="entry name" value="Gly_transporter"/>
</dbReference>
<evidence type="ECO:0000256" key="4">
    <source>
        <dbReference type="ARBA" id="ARBA00022692"/>
    </source>
</evidence>
<sequence length="213" mass="23339">MNVSDLQYFLGMAGTVAFAATAVAAVAPKGIDFFGAIVMGIITAIGGGTIRDVILDVPVFWSLDLNYIWVAIVASLVTFIANRMMTRREIYRSMLYLDALGVSLFAIQATHKVMQYDFGLPLGPVLLGIITAIGGGLIRDVLSNSPTLLMRNELYAIPVTVGCITYYTLMNFSSESAIENGFFSIMLIFCLRSAAIYWDLRVPNWMLTKPTQP</sequence>
<keyword evidence="6 7" id="KW-0472">Membrane</keyword>
<name>A0A1C9W8V4_9GAMM</name>
<evidence type="ECO:0000313" key="10">
    <source>
        <dbReference type="Proteomes" id="UP000095672"/>
    </source>
</evidence>
<dbReference type="AlphaFoldDB" id="A0A1C9W8V4"/>
<protein>
    <recommendedName>
        <fullName evidence="8">Glycine transporter domain-containing protein</fullName>
    </recommendedName>
</protein>
<dbReference type="RefSeq" id="WP_226999763.1">
    <property type="nucleotide sequence ID" value="NZ_CP014143.1"/>
</dbReference>
<dbReference type="GO" id="GO:0005886">
    <property type="term" value="C:plasma membrane"/>
    <property type="evidence" value="ECO:0007669"/>
    <property type="project" value="UniProtKB-SubCell"/>
</dbReference>
<evidence type="ECO:0000256" key="3">
    <source>
        <dbReference type="ARBA" id="ARBA00022475"/>
    </source>
</evidence>